<organism evidence="1 2">
    <name type="scientific">Fodinicola feengrottensis</name>
    <dbReference type="NCBI Taxonomy" id="435914"/>
    <lineage>
        <taxon>Bacteria</taxon>
        <taxon>Bacillati</taxon>
        <taxon>Actinomycetota</taxon>
        <taxon>Actinomycetes</taxon>
        <taxon>Mycobacteriales</taxon>
        <taxon>Fodinicola</taxon>
    </lineage>
</organism>
<gene>
    <name evidence="1" type="ORF">GCM10009765_15310</name>
</gene>
<dbReference type="Proteomes" id="UP001500618">
    <property type="component" value="Unassembled WGS sequence"/>
</dbReference>
<protein>
    <recommendedName>
        <fullName evidence="3">Cold-shock protein</fullName>
    </recommendedName>
</protein>
<proteinExistence type="predicted"/>
<name>A0ABP4S3L3_9ACTN</name>
<evidence type="ECO:0000313" key="1">
    <source>
        <dbReference type="EMBL" id="GAA1666778.1"/>
    </source>
</evidence>
<comment type="caution">
    <text evidence="1">The sequence shown here is derived from an EMBL/GenBank/DDBJ whole genome shotgun (WGS) entry which is preliminary data.</text>
</comment>
<reference evidence="2" key="1">
    <citation type="journal article" date="2019" name="Int. J. Syst. Evol. Microbiol.">
        <title>The Global Catalogue of Microorganisms (GCM) 10K type strain sequencing project: providing services to taxonomists for standard genome sequencing and annotation.</title>
        <authorList>
            <consortium name="The Broad Institute Genomics Platform"/>
            <consortium name="The Broad Institute Genome Sequencing Center for Infectious Disease"/>
            <person name="Wu L."/>
            <person name="Ma J."/>
        </authorList>
    </citation>
    <scope>NUCLEOTIDE SEQUENCE [LARGE SCALE GENOMIC DNA]</scope>
    <source>
        <strain evidence="2">JCM 14718</strain>
    </source>
</reference>
<keyword evidence="2" id="KW-1185">Reference proteome</keyword>
<accession>A0ABP4S3L3</accession>
<evidence type="ECO:0008006" key="3">
    <source>
        <dbReference type="Google" id="ProtNLM"/>
    </source>
</evidence>
<evidence type="ECO:0000313" key="2">
    <source>
        <dbReference type="Proteomes" id="UP001500618"/>
    </source>
</evidence>
<dbReference type="EMBL" id="BAAANY010000005">
    <property type="protein sequence ID" value="GAA1666778.1"/>
    <property type="molecule type" value="Genomic_DNA"/>
</dbReference>
<dbReference type="RefSeq" id="WP_163566624.1">
    <property type="nucleotide sequence ID" value="NZ_BAAANY010000005.1"/>
</dbReference>
<sequence>MQATVARLDPDRSGSVILDNGHLLPFSTAVFLHSGLRTLRPGQRVRIRVAAGEVTALTLSTFALPSPVDVADDKEH</sequence>